<reference evidence="1" key="1">
    <citation type="journal article" date="2023" name="Mol. Phylogenet. Evol.">
        <title>Genome-scale phylogeny and comparative genomics of the fungal order Sordariales.</title>
        <authorList>
            <person name="Hensen N."/>
            <person name="Bonometti L."/>
            <person name="Westerberg I."/>
            <person name="Brannstrom I.O."/>
            <person name="Guillou S."/>
            <person name="Cros-Aarteil S."/>
            <person name="Calhoun S."/>
            <person name="Haridas S."/>
            <person name="Kuo A."/>
            <person name="Mondo S."/>
            <person name="Pangilinan J."/>
            <person name="Riley R."/>
            <person name="LaButti K."/>
            <person name="Andreopoulos B."/>
            <person name="Lipzen A."/>
            <person name="Chen C."/>
            <person name="Yan M."/>
            <person name="Daum C."/>
            <person name="Ng V."/>
            <person name="Clum A."/>
            <person name="Steindorff A."/>
            <person name="Ohm R.A."/>
            <person name="Martin F."/>
            <person name="Silar P."/>
            <person name="Natvig D.O."/>
            <person name="Lalanne C."/>
            <person name="Gautier V."/>
            <person name="Ament-Velasquez S.L."/>
            <person name="Kruys A."/>
            <person name="Hutchinson M.I."/>
            <person name="Powell A.J."/>
            <person name="Barry K."/>
            <person name="Miller A.N."/>
            <person name="Grigoriev I.V."/>
            <person name="Debuchy R."/>
            <person name="Gladieux P."/>
            <person name="Hiltunen Thoren M."/>
            <person name="Johannesson H."/>
        </authorList>
    </citation>
    <scope>NUCLEOTIDE SEQUENCE</scope>
    <source>
        <strain evidence="1">CBS 560.94</strain>
    </source>
</reference>
<gene>
    <name evidence="1" type="ORF">B0H65DRAFT_25076</name>
</gene>
<evidence type="ECO:0000313" key="2">
    <source>
        <dbReference type="Proteomes" id="UP001278500"/>
    </source>
</evidence>
<keyword evidence="2" id="KW-1185">Reference proteome</keyword>
<dbReference type="EMBL" id="JAUEPP010000001">
    <property type="protein sequence ID" value="KAK3354800.1"/>
    <property type="molecule type" value="Genomic_DNA"/>
</dbReference>
<dbReference type="Proteomes" id="UP001278500">
    <property type="component" value="Unassembled WGS sequence"/>
</dbReference>
<comment type="caution">
    <text evidence="1">The sequence shown here is derived from an EMBL/GenBank/DDBJ whole genome shotgun (WGS) entry which is preliminary data.</text>
</comment>
<dbReference type="GeneID" id="87859608"/>
<protein>
    <submittedName>
        <fullName evidence="1">Uncharacterized protein</fullName>
    </submittedName>
</protein>
<organism evidence="1 2">
    <name type="scientific">Neurospora tetraspora</name>
    <dbReference type="NCBI Taxonomy" id="94610"/>
    <lineage>
        <taxon>Eukaryota</taxon>
        <taxon>Fungi</taxon>
        <taxon>Dikarya</taxon>
        <taxon>Ascomycota</taxon>
        <taxon>Pezizomycotina</taxon>
        <taxon>Sordariomycetes</taxon>
        <taxon>Sordariomycetidae</taxon>
        <taxon>Sordariales</taxon>
        <taxon>Sordariaceae</taxon>
        <taxon>Neurospora</taxon>
    </lineage>
</organism>
<reference evidence="1" key="2">
    <citation type="submission" date="2023-06" db="EMBL/GenBank/DDBJ databases">
        <authorList>
            <consortium name="Lawrence Berkeley National Laboratory"/>
            <person name="Haridas S."/>
            <person name="Hensen N."/>
            <person name="Bonometti L."/>
            <person name="Westerberg I."/>
            <person name="Brannstrom I.O."/>
            <person name="Guillou S."/>
            <person name="Cros-Aarteil S."/>
            <person name="Calhoun S."/>
            <person name="Kuo A."/>
            <person name="Mondo S."/>
            <person name="Pangilinan J."/>
            <person name="Riley R."/>
            <person name="Labutti K."/>
            <person name="Andreopoulos B."/>
            <person name="Lipzen A."/>
            <person name="Chen C."/>
            <person name="Yanf M."/>
            <person name="Daum C."/>
            <person name="Ng V."/>
            <person name="Clum A."/>
            <person name="Steindorff A."/>
            <person name="Ohm R."/>
            <person name="Martin F."/>
            <person name="Silar P."/>
            <person name="Natvig D."/>
            <person name="Lalanne C."/>
            <person name="Gautier V."/>
            <person name="Ament-Velasquez S.L."/>
            <person name="Kruys A."/>
            <person name="Hutchinson M.I."/>
            <person name="Powell A.J."/>
            <person name="Barry K."/>
            <person name="Miller A.N."/>
            <person name="Grigoriev I.V."/>
            <person name="Debuchy R."/>
            <person name="Gladieux P."/>
            <person name="Thoren M.H."/>
            <person name="Johannesson H."/>
        </authorList>
    </citation>
    <scope>NUCLEOTIDE SEQUENCE</scope>
    <source>
        <strain evidence="1">CBS 560.94</strain>
    </source>
</reference>
<accession>A0AAE0MVU0</accession>
<name>A0AAE0MVU0_9PEZI</name>
<evidence type="ECO:0000313" key="1">
    <source>
        <dbReference type="EMBL" id="KAK3354800.1"/>
    </source>
</evidence>
<proteinExistence type="predicted"/>
<dbReference type="AlphaFoldDB" id="A0AAE0MVU0"/>
<dbReference type="RefSeq" id="XP_062686178.1">
    <property type="nucleotide sequence ID" value="XM_062822454.1"/>
</dbReference>
<sequence>MAVYHARPSQLEIILLFIGPVSYSIPTSLYCIHPKYGSGSYSLLKLNSIFWVCLPCIPFSEEFNHFIQTHHYLVIKSSTRNLVIAHQNPLGLGLIRADSNRQKTKTPNLTPDGLIVICLLQKRHGAWFGELSV</sequence>